<accession>A0A8H5TZI1</accession>
<evidence type="ECO:0000256" key="1">
    <source>
        <dbReference type="SAM" id="SignalP"/>
    </source>
</evidence>
<dbReference type="AlphaFoldDB" id="A0A8H5TZI1"/>
<reference evidence="2 3" key="1">
    <citation type="submission" date="2020-05" db="EMBL/GenBank/DDBJ databases">
        <title>Identification and distribution of gene clusters putatively required for synthesis of sphingolipid metabolism inhibitors in phylogenetically diverse species of the filamentous fungus Fusarium.</title>
        <authorList>
            <person name="Kim H.-S."/>
            <person name="Busman M."/>
            <person name="Brown D.W."/>
            <person name="Divon H."/>
            <person name="Uhlig S."/>
            <person name="Proctor R.H."/>
        </authorList>
    </citation>
    <scope>NUCLEOTIDE SEQUENCE [LARGE SCALE GENOMIC DNA]</scope>
    <source>
        <strain evidence="2 3">NRRL 20693</strain>
    </source>
</reference>
<sequence>MMTKASLLALALAAARVQAQVPTNIDLYSVEGCDPDPNDLEIQSMQLGFFPQQDDKGQDFSGCNSASIVPTGWPSTPNGKYAVWVDTSKFGEGCSMLFFELPGSQEEGQIWPCRNGLYRKVQKDKTSCGDLDITQNFGYAYCCGSLCNDDVSTWPSKRSLEKKEAAPAPAPAPAIKDVTKVKRAPIFNKHKRQEPNDKCIINLKSEPYTTYGRQIQVGQEESCQPDQTTCGQMWTYTAGTEITNTESGSDSTEIGFSEYIVFVNTIQTGWEISKSESESRSVSKNSAPEPGHTGYATFTPLYVCAEADLSGDCSREALGISDGVVCVQRYLPGDVPDGKWDMVITD</sequence>
<keyword evidence="3" id="KW-1185">Reference proteome</keyword>
<feature type="chain" id="PRO_5034937916" evidence="1">
    <location>
        <begin position="20"/>
        <end position="346"/>
    </location>
</feature>
<evidence type="ECO:0000313" key="3">
    <source>
        <dbReference type="Proteomes" id="UP000567885"/>
    </source>
</evidence>
<dbReference type="EMBL" id="JAAGWQ010000001">
    <property type="protein sequence ID" value="KAF5681235.1"/>
    <property type="molecule type" value="Genomic_DNA"/>
</dbReference>
<proteinExistence type="predicted"/>
<feature type="signal peptide" evidence="1">
    <location>
        <begin position="1"/>
        <end position="19"/>
    </location>
</feature>
<keyword evidence="1" id="KW-0732">Signal</keyword>
<comment type="caution">
    <text evidence="2">The sequence shown here is derived from an EMBL/GenBank/DDBJ whole genome shotgun (WGS) entry which is preliminary data.</text>
</comment>
<name>A0A8H5TZI1_FUSHE</name>
<protein>
    <submittedName>
        <fullName evidence="2">Uncharacterized protein</fullName>
    </submittedName>
</protein>
<evidence type="ECO:0000313" key="2">
    <source>
        <dbReference type="EMBL" id="KAF5681235.1"/>
    </source>
</evidence>
<gene>
    <name evidence="2" type="ORF">FHETE_24</name>
</gene>
<dbReference type="OrthoDB" id="4995826at2759"/>
<organism evidence="2 3">
    <name type="scientific">Fusarium heterosporum</name>
    <dbReference type="NCBI Taxonomy" id="42747"/>
    <lineage>
        <taxon>Eukaryota</taxon>
        <taxon>Fungi</taxon>
        <taxon>Dikarya</taxon>
        <taxon>Ascomycota</taxon>
        <taxon>Pezizomycotina</taxon>
        <taxon>Sordariomycetes</taxon>
        <taxon>Hypocreomycetidae</taxon>
        <taxon>Hypocreales</taxon>
        <taxon>Nectriaceae</taxon>
        <taxon>Fusarium</taxon>
        <taxon>Fusarium heterosporum species complex</taxon>
    </lineage>
</organism>
<dbReference type="Proteomes" id="UP000567885">
    <property type="component" value="Unassembled WGS sequence"/>
</dbReference>